<evidence type="ECO:0000313" key="2">
    <source>
        <dbReference type="Proteomes" id="UP000542674"/>
    </source>
</evidence>
<keyword evidence="2" id="KW-1185">Reference proteome</keyword>
<proteinExistence type="predicted"/>
<protein>
    <submittedName>
        <fullName evidence="1">Uncharacterized protein</fullName>
    </submittedName>
</protein>
<comment type="caution">
    <text evidence="1">The sequence shown here is derived from an EMBL/GenBank/DDBJ whole genome shotgun (WGS) entry which is preliminary data.</text>
</comment>
<evidence type="ECO:0000313" key="1">
    <source>
        <dbReference type="EMBL" id="MBB4969162.1"/>
    </source>
</evidence>
<reference evidence="1 2" key="1">
    <citation type="submission" date="2020-08" db="EMBL/GenBank/DDBJ databases">
        <title>Sequencing the genomes of 1000 actinobacteria strains.</title>
        <authorList>
            <person name="Klenk H.-P."/>
        </authorList>
    </citation>
    <scope>NUCLEOTIDE SEQUENCE [LARGE SCALE GENOMIC DNA]</scope>
    <source>
        <strain evidence="1 2">DSM 45084</strain>
    </source>
</reference>
<dbReference type="Proteomes" id="UP000542674">
    <property type="component" value="Unassembled WGS sequence"/>
</dbReference>
<accession>A0A7W7TAR3</accession>
<name>A0A7W7TAR3_9PSEU</name>
<gene>
    <name evidence="1" type="ORF">F4559_006521</name>
</gene>
<dbReference type="EMBL" id="JACHJS010000001">
    <property type="protein sequence ID" value="MBB4969162.1"/>
    <property type="molecule type" value="Genomic_DNA"/>
</dbReference>
<dbReference type="AlphaFoldDB" id="A0A7W7TAR3"/>
<dbReference type="RefSeq" id="WP_184674861.1">
    <property type="nucleotide sequence ID" value="NZ_BAABAI010000021.1"/>
</dbReference>
<sequence length="49" mass="5114">MRTRLVNSLLVVALLGVGTAGYFVLSAEAAGRGSRRTTRCCGTRAGRST</sequence>
<organism evidence="1 2">
    <name type="scientific">Saccharothrix violaceirubra</name>
    <dbReference type="NCBI Taxonomy" id="413306"/>
    <lineage>
        <taxon>Bacteria</taxon>
        <taxon>Bacillati</taxon>
        <taxon>Actinomycetota</taxon>
        <taxon>Actinomycetes</taxon>
        <taxon>Pseudonocardiales</taxon>
        <taxon>Pseudonocardiaceae</taxon>
        <taxon>Saccharothrix</taxon>
    </lineage>
</organism>